<organism evidence="1 2">
    <name type="scientific">Roseateles oligotrophus</name>
    <dbReference type="NCBI Taxonomy" id="1769250"/>
    <lineage>
        <taxon>Bacteria</taxon>
        <taxon>Pseudomonadati</taxon>
        <taxon>Pseudomonadota</taxon>
        <taxon>Betaproteobacteria</taxon>
        <taxon>Burkholderiales</taxon>
        <taxon>Sphaerotilaceae</taxon>
        <taxon>Roseateles</taxon>
    </lineage>
</organism>
<protein>
    <submittedName>
        <fullName evidence="1">Uncharacterized protein</fullName>
    </submittedName>
</protein>
<keyword evidence="2" id="KW-1185">Reference proteome</keyword>
<dbReference type="RefSeq" id="WP_263569229.1">
    <property type="nucleotide sequence ID" value="NZ_JAJIRN010000001.1"/>
</dbReference>
<sequence>MMFDVASMNRLWLYELDPVHVPRQWIRGAFDFLQGWRKVTSGTPGDNSIATHLVEVDEVISADKNFVAFAERCRDEAPFALARATRIAGGEEGVTELFRLIARGT</sequence>
<dbReference type="EMBL" id="JAJIRN010000001">
    <property type="protein sequence ID" value="MCV2366588.1"/>
    <property type="molecule type" value="Genomic_DNA"/>
</dbReference>
<dbReference type="Proteomes" id="UP001209701">
    <property type="component" value="Unassembled WGS sequence"/>
</dbReference>
<evidence type="ECO:0000313" key="1">
    <source>
        <dbReference type="EMBL" id="MCV2366588.1"/>
    </source>
</evidence>
<evidence type="ECO:0000313" key="2">
    <source>
        <dbReference type="Proteomes" id="UP001209701"/>
    </source>
</evidence>
<reference evidence="1 2" key="1">
    <citation type="submission" date="2021-11" db="EMBL/GenBank/DDBJ databases">
        <authorList>
            <person name="Liang Q."/>
            <person name="Mou H."/>
            <person name="Liu Z."/>
        </authorList>
    </citation>
    <scope>NUCLEOTIDE SEQUENCE [LARGE SCALE GENOMIC DNA]</scope>
    <source>
        <strain evidence="1 2">CHU3</strain>
    </source>
</reference>
<name>A0ABT2Y8H1_9BURK</name>
<comment type="caution">
    <text evidence="1">The sequence shown here is derived from an EMBL/GenBank/DDBJ whole genome shotgun (WGS) entry which is preliminary data.</text>
</comment>
<accession>A0ABT2Y8H1</accession>
<proteinExistence type="predicted"/>
<gene>
    <name evidence="1" type="ORF">LNV07_00530</name>
</gene>